<dbReference type="EMBL" id="FQNC01000048">
    <property type="protein sequence ID" value="SGY78753.1"/>
    <property type="molecule type" value="Genomic_DNA"/>
</dbReference>
<organism evidence="1 2">
    <name type="scientific">Microbotryum silenes-dioicae</name>
    <dbReference type="NCBI Taxonomy" id="796604"/>
    <lineage>
        <taxon>Eukaryota</taxon>
        <taxon>Fungi</taxon>
        <taxon>Dikarya</taxon>
        <taxon>Basidiomycota</taxon>
        <taxon>Pucciniomycotina</taxon>
        <taxon>Microbotryomycetes</taxon>
        <taxon>Microbotryales</taxon>
        <taxon>Microbotryaceae</taxon>
        <taxon>Microbotryum</taxon>
    </lineage>
</organism>
<dbReference type="Proteomes" id="UP000249464">
    <property type="component" value="Unassembled WGS sequence"/>
</dbReference>
<accession>A0A2X0PDW3</accession>
<sequence length="109" mass="12719">MYARNLGIVMLVDNNHCLREKGWRTAARIRVSRKDTRRMDATGQELFFDREKDGLQRVQRVQRLMLGHNPKPSVLTASETLPGLLIPAFEEYAQLFHTMFPLTLSLWTF</sequence>
<dbReference type="AlphaFoldDB" id="A0A2X0PDW3"/>
<gene>
    <name evidence="1" type="primary">BQ5605_C008g04938</name>
    <name evidence="1" type="ORF">BQ5605_C008G04938</name>
</gene>
<evidence type="ECO:0000313" key="2">
    <source>
        <dbReference type="Proteomes" id="UP000249464"/>
    </source>
</evidence>
<proteinExistence type="predicted"/>
<keyword evidence="2" id="KW-1185">Reference proteome</keyword>
<reference evidence="1 2" key="1">
    <citation type="submission" date="2016-11" db="EMBL/GenBank/DDBJ databases">
        <authorList>
            <person name="Jaros S."/>
            <person name="Januszkiewicz K."/>
            <person name="Wedrychowicz H."/>
        </authorList>
    </citation>
    <scope>NUCLEOTIDE SEQUENCE [LARGE SCALE GENOMIC DNA]</scope>
</reference>
<evidence type="ECO:0000313" key="1">
    <source>
        <dbReference type="EMBL" id="SGY78753.1"/>
    </source>
</evidence>
<protein>
    <submittedName>
        <fullName evidence="1">BQ5605_C008g04938 protein</fullName>
    </submittedName>
</protein>
<name>A0A2X0PDW3_9BASI</name>